<dbReference type="EMBL" id="JACHNU010000006">
    <property type="protein sequence ID" value="MBB4664207.1"/>
    <property type="molecule type" value="Genomic_DNA"/>
</dbReference>
<dbReference type="AlphaFoldDB" id="A0A840IGM8"/>
<dbReference type="RefSeq" id="WP_183344264.1">
    <property type="nucleotide sequence ID" value="NZ_JACHNU010000006.1"/>
</dbReference>
<proteinExistence type="predicted"/>
<gene>
    <name evidence="2" type="ORF">BDZ31_003810</name>
</gene>
<accession>A0A840IGM8</accession>
<protein>
    <recommendedName>
        <fullName evidence="4">DUF1360 domain-containing protein</fullName>
    </recommendedName>
</protein>
<sequence>MPNAYHPPGDKRPLVAYATLTGAFGASVGAAALANRRAGRSLPERIGVGDLLLLGVATHKLSRLIARDKVTSFARAPFTRFQEPAGHGEVEEQPRGSGLRLAIGELLVCPYCLAQWIAAGLVAGYVAAPRQTRAVATVYAAETISDFLQAGYRAAVDRA</sequence>
<evidence type="ECO:0000313" key="3">
    <source>
        <dbReference type="Proteomes" id="UP000585272"/>
    </source>
</evidence>
<keyword evidence="1" id="KW-0812">Transmembrane</keyword>
<evidence type="ECO:0000313" key="2">
    <source>
        <dbReference type="EMBL" id="MBB4664207.1"/>
    </source>
</evidence>
<keyword evidence="1" id="KW-0472">Membrane</keyword>
<keyword evidence="3" id="KW-1185">Reference proteome</keyword>
<keyword evidence="1" id="KW-1133">Transmembrane helix</keyword>
<dbReference type="InterPro" id="IPR010773">
    <property type="entry name" value="Mycophage_PG1_Gp7"/>
</dbReference>
<dbReference type="Proteomes" id="UP000585272">
    <property type="component" value="Unassembled WGS sequence"/>
</dbReference>
<evidence type="ECO:0008006" key="4">
    <source>
        <dbReference type="Google" id="ProtNLM"/>
    </source>
</evidence>
<organism evidence="2 3">
    <name type="scientific">Conexibacter arvalis</name>
    <dbReference type="NCBI Taxonomy" id="912552"/>
    <lineage>
        <taxon>Bacteria</taxon>
        <taxon>Bacillati</taxon>
        <taxon>Actinomycetota</taxon>
        <taxon>Thermoleophilia</taxon>
        <taxon>Solirubrobacterales</taxon>
        <taxon>Conexibacteraceae</taxon>
        <taxon>Conexibacter</taxon>
    </lineage>
</organism>
<dbReference type="Pfam" id="PF07098">
    <property type="entry name" value="DUF1360"/>
    <property type="match status" value="1"/>
</dbReference>
<name>A0A840IGM8_9ACTN</name>
<evidence type="ECO:0000256" key="1">
    <source>
        <dbReference type="SAM" id="Phobius"/>
    </source>
</evidence>
<feature type="transmembrane region" description="Helical" evidence="1">
    <location>
        <begin position="14"/>
        <end position="35"/>
    </location>
</feature>
<reference evidence="2 3" key="1">
    <citation type="submission" date="2020-08" db="EMBL/GenBank/DDBJ databases">
        <title>Genomic Encyclopedia of Archaeal and Bacterial Type Strains, Phase II (KMG-II): from individual species to whole genera.</title>
        <authorList>
            <person name="Goeker M."/>
        </authorList>
    </citation>
    <scope>NUCLEOTIDE SEQUENCE [LARGE SCALE GENOMIC DNA]</scope>
    <source>
        <strain evidence="2 3">DSM 23288</strain>
    </source>
</reference>
<comment type="caution">
    <text evidence="2">The sequence shown here is derived from an EMBL/GenBank/DDBJ whole genome shotgun (WGS) entry which is preliminary data.</text>
</comment>